<dbReference type="GO" id="GO:0034354">
    <property type="term" value="P:'de novo' NAD+ biosynthetic process from L-tryptophan"/>
    <property type="evidence" value="ECO:0007669"/>
    <property type="project" value="UniProtKB-UniRule"/>
</dbReference>
<sequence length="310" mass="34685">METDATYPLNLTNVPYSDTSSLNTLSVYLPRPPVPNDPERLFLIYIHGGAWRDPLIEASSFQQTQDNLLSLASPQITDSISGIATINYRLSPYPSHPTSPSNPHDPARNARHPDHITDVLTAILHLQEKYSFGSRYLLIGHSCGATLALQVAMKRYWGSQYESTLALELNVEPPIAIMGVEGIYDILGLVEENAAQPIYRDLMVNAFGTDARVWEDASPARGDLEDGWQEGRLVVIVHSEEDELVGMQHAEGMWKALGEQGFAEEMGSERRREFVRLNGLKHDEVWEDGKEFAKIILKTVEDVLELDSKN</sequence>
<keyword evidence="7" id="KW-1185">Reference proteome</keyword>
<feature type="short sequence motif" description="HGGXW" evidence="3">
    <location>
        <begin position="47"/>
        <end position="51"/>
    </location>
</feature>
<comment type="catalytic activity">
    <reaction evidence="3">
        <text>N-formyl-L-kynurenine + H2O = L-kynurenine + formate + H(+)</text>
        <dbReference type="Rhea" id="RHEA:13009"/>
        <dbReference type="ChEBI" id="CHEBI:15377"/>
        <dbReference type="ChEBI" id="CHEBI:15378"/>
        <dbReference type="ChEBI" id="CHEBI:15740"/>
        <dbReference type="ChEBI" id="CHEBI:57959"/>
        <dbReference type="ChEBI" id="CHEBI:58629"/>
        <dbReference type="EC" id="3.5.1.9"/>
    </reaction>
</comment>
<gene>
    <name evidence="6" type="ORF">WHR41_06624</name>
</gene>
<comment type="caution">
    <text evidence="6">The sequence shown here is derived from an EMBL/GenBank/DDBJ whole genome shotgun (WGS) entry which is preliminary data.</text>
</comment>
<dbReference type="Gene3D" id="3.40.50.1820">
    <property type="entry name" value="alpha/beta hydrolase"/>
    <property type="match status" value="1"/>
</dbReference>
<comment type="similarity">
    <text evidence="3">Belongs to the kynurenine formamidase family.</text>
</comment>
<feature type="active site" description="Nucleophile" evidence="3">
    <location>
        <position position="142"/>
    </location>
</feature>
<dbReference type="Proteomes" id="UP000803884">
    <property type="component" value="Unassembled WGS sequence"/>
</dbReference>
<dbReference type="PANTHER" id="PTHR48081:SF33">
    <property type="entry name" value="KYNURENINE FORMAMIDASE"/>
    <property type="match status" value="1"/>
</dbReference>
<dbReference type="InterPro" id="IPR027519">
    <property type="entry name" value="KFase_ver/fungi-typ"/>
</dbReference>
<evidence type="ECO:0000256" key="2">
    <source>
        <dbReference type="ARBA" id="ARBA00023079"/>
    </source>
</evidence>
<dbReference type="EC" id="3.5.1.9" evidence="3"/>
<dbReference type="InterPro" id="IPR029058">
    <property type="entry name" value="AB_hydrolase_fold"/>
</dbReference>
<dbReference type="AlphaFoldDB" id="A0AB34KL80"/>
<name>A0AB34KL80_9PEZI</name>
<evidence type="ECO:0000313" key="7">
    <source>
        <dbReference type="Proteomes" id="UP000803884"/>
    </source>
</evidence>
<dbReference type="RefSeq" id="XP_069227943.1">
    <property type="nucleotide sequence ID" value="XM_069375229.1"/>
</dbReference>
<feature type="region of interest" description="Disordered" evidence="4">
    <location>
        <begin position="92"/>
        <end position="111"/>
    </location>
</feature>
<feature type="domain" description="BD-FAE-like" evidence="5">
    <location>
        <begin position="40"/>
        <end position="257"/>
    </location>
</feature>
<dbReference type="InterPro" id="IPR050300">
    <property type="entry name" value="GDXG_lipolytic_enzyme"/>
</dbReference>
<feature type="active site" evidence="3">
    <location>
        <position position="282"/>
    </location>
</feature>
<dbReference type="GO" id="GO:0019441">
    <property type="term" value="P:L-tryptophan catabolic process to kynurenine"/>
    <property type="evidence" value="ECO:0007669"/>
    <property type="project" value="UniProtKB-UniRule"/>
</dbReference>
<comment type="subunit">
    <text evidence="3">Homodimer.</text>
</comment>
<comment type="function">
    <text evidence="3">Catalyzes the hydrolysis of N-formyl-L-kynurenine to L-kynurenine, the second step in the kynurenine pathway of tryptophan degradation. Kynurenine may be further oxidized to nicotinic acid, NAD(H) and NADP(H). Required for elimination of toxic metabolites.</text>
</comment>
<comment type="domain">
    <text evidence="3">The main chain amide nitrogen atoms of the second glycine and its adjacent residue in the HGGXW motif define the oxyanion hole, and stabilize the oxyanion that forms during the nucleophilic attack by the catalytic serine during substrate cleavage.</text>
</comment>
<dbReference type="GeneID" id="96008067"/>
<dbReference type="GO" id="GO:0004061">
    <property type="term" value="F:arylformamidase activity"/>
    <property type="evidence" value="ECO:0007669"/>
    <property type="project" value="UniProtKB-UniRule"/>
</dbReference>
<dbReference type="HAMAP" id="MF_03014">
    <property type="entry name" value="KFase"/>
    <property type="match status" value="1"/>
</dbReference>
<feature type="active site" evidence="3">
    <location>
        <position position="242"/>
    </location>
</feature>
<evidence type="ECO:0000256" key="3">
    <source>
        <dbReference type="HAMAP-Rule" id="MF_03014"/>
    </source>
</evidence>
<keyword evidence="1 3" id="KW-0378">Hydrolase</keyword>
<evidence type="ECO:0000256" key="4">
    <source>
        <dbReference type="SAM" id="MobiDB-lite"/>
    </source>
</evidence>
<dbReference type="SUPFAM" id="SSF53474">
    <property type="entry name" value="alpha/beta-Hydrolases"/>
    <property type="match status" value="1"/>
</dbReference>
<dbReference type="Pfam" id="PF20434">
    <property type="entry name" value="BD-FAE"/>
    <property type="match status" value="1"/>
</dbReference>
<protein>
    <recommendedName>
        <fullName evidence="3">Kynurenine formamidase</fullName>
        <shortName evidence="3">KFA</shortName>
        <shortName evidence="3">KFase</shortName>
        <ecNumber evidence="3">3.5.1.9</ecNumber>
    </recommendedName>
    <alternativeName>
        <fullName evidence="3">Arylformamidase</fullName>
    </alternativeName>
    <alternativeName>
        <fullName evidence="3">N-formylkynurenine formamidase</fullName>
        <shortName evidence="3">FKF</shortName>
    </alternativeName>
</protein>
<dbReference type="InterPro" id="IPR049492">
    <property type="entry name" value="BD-FAE-like_dom"/>
</dbReference>
<comment type="pathway">
    <text evidence="3">Amino-acid degradation; L-tryptophan degradation via kynurenine pathway; L-kynurenine from L-tryptophan: step 2/2.</text>
</comment>
<evidence type="ECO:0000256" key="1">
    <source>
        <dbReference type="ARBA" id="ARBA00022801"/>
    </source>
</evidence>
<dbReference type="PANTHER" id="PTHR48081">
    <property type="entry name" value="AB HYDROLASE SUPERFAMILY PROTEIN C4A8.06C"/>
    <property type="match status" value="1"/>
</dbReference>
<accession>A0AB34KL80</accession>
<proteinExistence type="inferred from homology"/>
<keyword evidence="2 3" id="KW-0823">Tryptophan catabolism</keyword>
<reference evidence="6 7" key="1">
    <citation type="journal article" date="2020" name="Microbiol. Resour. Announc.">
        <title>Draft Genome Sequence of a Cladosporium Species Isolated from the Mesophotic Ascidian Didemnum maculosum.</title>
        <authorList>
            <person name="Gioti A."/>
            <person name="Siaperas R."/>
            <person name="Nikolaivits E."/>
            <person name="Le Goff G."/>
            <person name="Ouazzani J."/>
            <person name="Kotoulas G."/>
            <person name="Topakas E."/>
        </authorList>
    </citation>
    <scope>NUCLEOTIDE SEQUENCE [LARGE SCALE GENOMIC DNA]</scope>
    <source>
        <strain evidence="6 7">TM138-S3</strain>
    </source>
</reference>
<evidence type="ECO:0000259" key="5">
    <source>
        <dbReference type="Pfam" id="PF20434"/>
    </source>
</evidence>
<organism evidence="6 7">
    <name type="scientific">Cladosporium halotolerans</name>
    <dbReference type="NCBI Taxonomy" id="1052096"/>
    <lineage>
        <taxon>Eukaryota</taxon>
        <taxon>Fungi</taxon>
        <taxon>Dikarya</taxon>
        <taxon>Ascomycota</taxon>
        <taxon>Pezizomycotina</taxon>
        <taxon>Dothideomycetes</taxon>
        <taxon>Dothideomycetidae</taxon>
        <taxon>Cladosporiales</taxon>
        <taxon>Cladosporiaceae</taxon>
        <taxon>Cladosporium</taxon>
    </lineage>
</organism>
<dbReference type="EMBL" id="JAAQHG020000023">
    <property type="protein sequence ID" value="KAL1584837.1"/>
    <property type="molecule type" value="Genomic_DNA"/>
</dbReference>
<evidence type="ECO:0000313" key="6">
    <source>
        <dbReference type="EMBL" id="KAL1584837.1"/>
    </source>
</evidence>